<dbReference type="InterPro" id="IPR019476">
    <property type="entry name" value="T4SS_TraD_DNA-bd"/>
</dbReference>
<dbReference type="Proteomes" id="UP001436462">
    <property type="component" value="Unassembled WGS sequence"/>
</dbReference>
<evidence type="ECO:0000256" key="1">
    <source>
        <dbReference type="ARBA" id="ARBA00004651"/>
    </source>
</evidence>
<name>A0ABV1LDZ8_9GAMM</name>
<dbReference type="NCBIfam" id="TIGR02759">
    <property type="entry name" value="TraD_Ftype"/>
    <property type="match status" value="1"/>
</dbReference>
<evidence type="ECO:0000256" key="5">
    <source>
        <dbReference type="ARBA" id="ARBA00023136"/>
    </source>
</evidence>
<dbReference type="Pfam" id="PF10412">
    <property type="entry name" value="TrwB_AAD_bind"/>
    <property type="match status" value="1"/>
</dbReference>
<dbReference type="EMBL" id="JBEEWF010000015">
    <property type="protein sequence ID" value="MEQ5349960.1"/>
    <property type="molecule type" value="Genomic_DNA"/>
</dbReference>
<dbReference type="CDD" id="cd01127">
    <property type="entry name" value="TrwB_TraG_TraD_VirD4"/>
    <property type="match status" value="1"/>
</dbReference>
<feature type="domain" description="Type IV secretion system coupling protein TraD DNA-binding" evidence="8">
    <location>
        <begin position="180"/>
        <end position="565"/>
    </location>
</feature>
<evidence type="ECO:0000259" key="8">
    <source>
        <dbReference type="Pfam" id="PF10412"/>
    </source>
</evidence>
<organism evidence="9 10">
    <name type="scientific">Proteus genomosp. 6</name>
    <dbReference type="NCBI Taxonomy" id="1311820"/>
    <lineage>
        <taxon>Bacteria</taxon>
        <taxon>Pseudomonadati</taxon>
        <taxon>Pseudomonadota</taxon>
        <taxon>Gammaproteobacteria</taxon>
        <taxon>Enterobacterales</taxon>
        <taxon>Morganellaceae</taxon>
        <taxon>Proteus</taxon>
    </lineage>
</organism>
<keyword evidence="4 7" id="KW-1133">Transmembrane helix</keyword>
<dbReference type="PANTHER" id="PTHR37937:SF1">
    <property type="entry name" value="CONJUGATIVE TRANSFER: DNA TRANSPORT"/>
    <property type="match status" value="1"/>
</dbReference>
<dbReference type="PANTHER" id="PTHR37937">
    <property type="entry name" value="CONJUGATIVE TRANSFER: DNA TRANSPORT"/>
    <property type="match status" value="1"/>
</dbReference>
<comment type="subcellular location">
    <subcellularLocation>
        <location evidence="1">Cell membrane</location>
        <topology evidence="1">Multi-pass membrane protein</topology>
    </subcellularLocation>
</comment>
<evidence type="ECO:0000256" key="2">
    <source>
        <dbReference type="ARBA" id="ARBA00022475"/>
    </source>
</evidence>
<feature type="region of interest" description="Disordered" evidence="6">
    <location>
        <begin position="606"/>
        <end position="684"/>
    </location>
</feature>
<comment type="caution">
    <text evidence="9">The sequence shown here is derived from an EMBL/GenBank/DDBJ whole genome shotgun (WGS) entry which is preliminary data.</text>
</comment>
<dbReference type="Gene3D" id="3.40.50.300">
    <property type="entry name" value="P-loop containing nucleotide triphosphate hydrolases"/>
    <property type="match status" value="2"/>
</dbReference>
<keyword evidence="2" id="KW-1003">Cell membrane</keyword>
<keyword evidence="5 7" id="KW-0472">Membrane</keyword>
<evidence type="ECO:0000313" key="10">
    <source>
        <dbReference type="Proteomes" id="UP001436462"/>
    </source>
</evidence>
<protein>
    <submittedName>
        <fullName evidence="9">Type IV conjugative transfer system coupling protein TraD</fullName>
    </submittedName>
</protein>
<reference evidence="9 10" key="1">
    <citation type="submission" date="2024-04" db="EMBL/GenBank/DDBJ databases">
        <title>Role of Flies in the Dissemination of Carbapenem-Resistant Enterobacteriaceae (CRE): An Epidemiological and Genomic Study in China.</title>
        <authorList>
            <person name="Kaichao C."/>
            <person name="Zhang R."/>
            <person name="Chen S."/>
        </authorList>
    </citation>
    <scope>NUCLEOTIDE SEQUENCE [LARGE SCALE GENOMIC DNA]</scope>
    <source>
        <strain evidence="10">fly-1011</strain>
    </source>
</reference>
<dbReference type="InterPro" id="IPR027417">
    <property type="entry name" value="P-loop_NTPase"/>
</dbReference>
<evidence type="ECO:0000256" key="4">
    <source>
        <dbReference type="ARBA" id="ARBA00022989"/>
    </source>
</evidence>
<evidence type="ECO:0000256" key="3">
    <source>
        <dbReference type="ARBA" id="ARBA00022692"/>
    </source>
</evidence>
<accession>A0ABV1LDZ8</accession>
<gene>
    <name evidence="9" type="primary">traD</name>
    <name evidence="9" type="ORF">ABN253_17480</name>
</gene>
<dbReference type="InterPro" id="IPR014128">
    <property type="entry name" value="T4SS_TraD"/>
</dbReference>
<proteinExistence type="predicted"/>
<dbReference type="RefSeq" id="WP_349420283.1">
    <property type="nucleotide sequence ID" value="NZ_JBEEWF010000015.1"/>
</dbReference>
<evidence type="ECO:0000256" key="7">
    <source>
        <dbReference type="SAM" id="Phobius"/>
    </source>
</evidence>
<sequence>MSLDARNMTQGGQVIKYMLSMFLQITNLIVYWTTIIGVVTFVAYLLSIMKWIYIKNGLFYFYIKHAVLNIGLGSKENVYKSEYVVSVLENNEILEKKLTVAKIIDSPYFVECGRLLKENAFEAFGVGLFVYLFLSIAIFYYLGRKGAQQRKSDLIGGRYLANSVKEVNKYLKARGEQSDLKIGDLHIVKDSEIQNIGTQGTVGTGKSTIINSFLMQVRAANQRATIYDKGNNFIKLFYRDGKDIILNPMDARCPRWDLWLECLDKADFESFALPLVPDSKGDPFWNMSARRLFVSTAEKMREDPDRSIKKLLDRLLSFSLADLQKYVEGTDASSLIDGSVEKTAMTIRAVLGAYVNALRYCEHLDNATGEPFAIRDWVHNADKDSWIFISSDGRLETALKPLITTWLNILMQSILSLSVDRKRRIWTVLDELASLGKLPKLQDFMQEARKFGGVTFISIQNFPQLEELYGPKSASAIWDLCNTTIYFRAPSSSVAEWVQKEIGEIHHNKFQDQYSYGVDTIRDGVNFSKNDTRDKIVSYSDIQNLNDLECYVSLKGDYPVVKLKLAYKAYPEIAEGKIERRDIDISKVELVTETNEDEFVDKVFNTQKSNNDGNDTGNTQSDQQSSGIEKVMTKPKIAVLTANPKPLSNEPIEADPNEKYNAENNIIKKNKDKDDDGYSNFDGF</sequence>
<dbReference type="InterPro" id="IPR051539">
    <property type="entry name" value="T4SS-coupling_protein"/>
</dbReference>
<keyword evidence="3 7" id="KW-0812">Transmembrane</keyword>
<keyword evidence="10" id="KW-1185">Reference proteome</keyword>
<evidence type="ECO:0000256" key="6">
    <source>
        <dbReference type="SAM" id="MobiDB-lite"/>
    </source>
</evidence>
<feature type="compositionally biased region" description="Polar residues" evidence="6">
    <location>
        <begin position="606"/>
        <end position="627"/>
    </location>
</feature>
<feature type="transmembrane region" description="Helical" evidence="7">
    <location>
        <begin position="28"/>
        <end position="53"/>
    </location>
</feature>
<evidence type="ECO:0000313" key="9">
    <source>
        <dbReference type="EMBL" id="MEQ5349960.1"/>
    </source>
</evidence>
<dbReference type="SUPFAM" id="SSF52540">
    <property type="entry name" value="P-loop containing nucleoside triphosphate hydrolases"/>
    <property type="match status" value="1"/>
</dbReference>
<feature type="transmembrane region" description="Helical" evidence="7">
    <location>
        <begin position="123"/>
        <end position="142"/>
    </location>
</feature>